<evidence type="ECO:0000313" key="3">
    <source>
        <dbReference type="EMBL" id="WKN38218.1"/>
    </source>
</evidence>
<protein>
    <submittedName>
        <fullName evidence="3">Cbs domain containing protein</fullName>
    </submittedName>
</protein>
<gene>
    <name evidence="3" type="ORF">K4G66_05830</name>
</gene>
<dbReference type="PROSITE" id="PS51371">
    <property type="entry name" value="CBS"/>
    <property type="match status" value="1"/>
</dbReference>
<dbReference type="AlphaFoldDB" id="A0AA49GPS1"/>
<feature type="domain" description="CBS" evidence="2">
    <location>
        <begin position="67"/>
        <end position="123"/>
    </location>
</feature>
<dbReference type="InterPro" id="IPR000644">
    <property type="entry name" value="CBS_dom"/>
</dbReference>
<name>A0AA49GPS1_9BACT</name>
<evidence type="ECO:0000256" key="1">
    <source>
        <dbReference type="PROSITE-ProRule" id="PRU00703"/>
    </source>
</evidence>
<keyword evidence="1" id="KW-0129">CBS domain</keyword>
<evidence type="ECO:0000259" key="2">
    <source>
        <dbReference type="PROSITE" id="PS51371"/>
    </source>
</evidence>
<organism evidence="3">
    <name type="scientific">Roseihalotalea indica</name>
    <dbReference type="NCBI Taxonomy" id="2867963"/>
    <lineage>
        <taxon>Bacteria</taxon>
        <taxon>Pseudomonadati</taxon>
        <taxon>Bacteroidota</taxon>
        <taxon>Cytophagia</taxon>
        <taxon>Cytophagales</taxon>
        <taxon>Catalimonadaceae</taxon>
        <taxon>Roseihalotalea</taxon>
    </lineage>
</organism>
<reference evidence="3" key="2">
    <citation type="journal article" date="2024" name="Antonie Van Leeuwenhoek">
        <title>Roseihalotalea indica gen. nov., sp. nov., a halophilic Bacteroidetes from mesopelagic Southwest Indian Ocean with higher carbohydrate metabolic potential.</title>
        <authorList>
            <person name="Chen B."/>
            <person name="Zhang M."/>
            <person name="Lin D."/>
            <person name="Ye J."/>
            <person name="Tang K."/>
        </authorList>
    </citation>
    <scope>NUCLEOTIDE SEQUENCE</scope>
    <source>
        <strain evidence="3">TK19036</strain>
    </source>
</reference>
<dbReference type="EMBL" id="CP120682">
    <property type="protein sequence ID" value="WKN38218.1"/>
    <property type="molecule type" value="Genomic_DNA"/>
</dbReference>
<reference evidence="3" key="1">
    <citation type="journal article" date="2023" name="Comput. Struct. Biotechnol. J.">
        <title>Discovery of a novel marine Bacteroidetes with a rich repertoire of carbohydrate-active enzymes.</title>
        <authorList>
            <person name="Chen B."/>
            <person name="Liu G."/>
            <person name="Chen Q."/>
            <person name="Wang H."/>
            <person name="Liu L."/>
            <person name="Tang K."/>
        </authorList>
    </citation>
    <scope>NUCLEOTIDE SEQUENCE</scope>
    <source>
        <strain evidence="3">TK19036</strain>
    </source>
</reference>
<proteinExistence type="predicted"/>
<dbReference type="SUPFAM" id="SSF54631">
    <property type="entry name" value="CBS-domain pair"/>
    <property type="match status" value="1"/>
</dbReference>
<dbReference type="Gene3D" id="3.10.580.10">
    <property type="entry name" value="CBS-domain"/>
    <property type="match status" value="1"/>
</dbReference>
<accession>A0AA49GPS1</accession>
<dbReference type="InterPro" id="IPR046342">
    <property type="entry name" value="CBS_dom_sf"/>
</dbReference>
<sequence length="221" mass="24826">MIAYNFISPLIPALKAEDNIAKATSLLDDLSVMQLPVVDDGQFKGFINSDMLFDDLFDHNSIGEYQLDPTKCVVHANQHFYEVVKAFSECDQSMLAVLDEKNEFLGAIVAQDLLRAFAQTTAVQSPGSVIEISLKMIDYSLAEITRLIEADGVKVMGCYLRNNATDPTLIQVTLKLDRKDASRIVATLERFNYQVVSLFQEETVASYEKERLDALLRYLDI</sequence>